<evidence type="ECO:0000313" key="1">
    <source>
        <dbReference type="EMBL" id="EFH89872.1"/>
    </source>
</evidence>
<proteinExistence type="predicted"/>
<dbReference type="eggNOG" id="COG3039">
    <property type="taxonomic scope" value="Bacteria"/>
</dbReference>
<dbReference type="EMBL" id="ADVG01000001">
    <property type="protein sequence ID" value="EFH89872.1"/>
    <property type="molecule type" value="Genomic_DNA"/>
</dbReference>
<dbReference type="InParanoid" id="D6TBU0"/>
<sequence length="83" mass="9523">MLVSHPADDMSEPYNVFCLVDDQMQEVPKHSQAKLYPSELVTIGLLFALKGGHFRTFYRWLKRDYEALLSSEACCIPVFLPSQ</sequence>
<dbReference type="OrthoDB" id="4962032at2"/>
<dbReference type="AlphaFoldDB" id="D6TBU0"/>
<keyword evidence="2" id="KW-1185">Reference proteome</keyword>
<accession>D6TBU0</accession>
<evidence type="ECO:0000313" key="2">
    <source>
        <dbReference type="Proteomes" id="UP000004508"/>
    </source>
</evidence>
<comment type="caution">
    <text evidence="1">The sequence shown here is derived from an EMBL/GenBank/DDBJ whole genome shotgun (WGS) entry which is preliminary data.</text>
</comment>
<organism evidence="1 2">
    <name type="scientific">Ktedonobacter racemifer DSM 44963</name>
    <dbReference type="NCBI Taxonomy" id="485913"/>
    <lineage>
        <taxon>Bacteria</taxon>
        <taxon>Bacillati</taxon>
        <taxon>Chloroflexota</taxon>
        <taxon>Ktedonobacteria</taxon>
        <taxon>Ktedonobacterales</taxon>
        <taxon>Ktedonobacteraceae</taxon>
        <taxon>Ktedonobacter</taxon>
    </lineage>
</organism>
<protein>
    <submittedName>
        <fullName evidence="1">Uncharacterized protein</fullName>
    </submittedName>
</protein>
<dbReference type="STRING" id="485913.Krac_11457"/>
<name>D6TBU0_KTERA</name>
<dbReference type="Proteomes" id="UP000004508">
    <property type="component" value="Unassembled WGS sequence"/>
</dbReference>
<gene>
    <name evidence="1" type="ORF">Krac_11457</name>
</gene>
<reference evidence="1 2" key="1">
    <citation type="journal article" date="2011" name="Stand. Genomic Sci.">
        <title>Non-contiguous finished genome sequence and contextual data of the filamentous soil bacterium Ktedonobacter racemifer type strain (SOSP1-21).</title>
        <authorList>
            <person name="Chang Y.J."/>
            <person name="Land M."/>
            <person name="Hauser L."/>
            <person name="Chertkov O."/>
            <person name="Del Rio T.G."/>
            <person name="Nolan M."/>
            <person name="Copeland A."/>
            <person name="Tice H."/>
            <person name="Cheng J.F."/>
            <person name="Lucas S."/>
            <person name="Han C."/>
            <person name="Goodwin L."/>
            <person name="Pitluck S."/>
            <person name="Ivanova N."/>
            <person name="Ovchinikova G."/>
            <person name="Pati A."/>
            <person name="Chen A."/>
            <person name="Palaniappan K."/>
            <person name="Mavromatis K."/>
            <person name="Liolios K."/>
            <person name="Brettin T."/>
            <person name="Fiebig A."/>
            <person name="Rohde M."/>
            <person name="Abt B."/>
            <person name="Goker M."/>
            <person name="Detter J.C."/>
            <person name="Woyke T."/>
            <person name="Bristow J."/>
            <person name="Eisen J.A."/>
            <person name="Markowitz V."/>
            <person name="Hugenholtz P."/>
            <person name="Kyrpides N.C."/>
            <person name="Klenk H.P."/>
            <person name="Lapidus A."/>
        </authorList>
    </citation>
    <scope>NUCLEOTIDE SEQUENCE [LARGE SCALE GENOMIC DNA]</scope>
    <source>
        <strain evidence="2">DSM 44963</strain>
    </source>
</reference>